<dbReference type="Gene3D" id="1.10.287.1260">
    <property type="match status" value="1"/>
</dbReference>
<keyword evidence="8" id="KW-1185">Reference proteome</keyword>
<protein>
    <recommendedName>
        <fullName evidence="5">Small-conductance mechanosensitive channel</fullName>
    </recommendedName>
</protein>
<dbReference type="InterPro" id="IPR006685">
    <property type="entry name" value="MscS_channel_2nd"/>
</dbReference>
<keyword evidence="5" id="KW-0406">Ion transport</keyword>
<keyword evidence="2 5" id="KW-0812">Transmembrane</keyword>
<keyword evidence="4 5" id="KW-0472">Membrane</keyword>
<evidence type="ECO:0000259" key="6">
    <source>
        <dbReference type="Pfam" id="PF00924"/>
    </source>
</evidence>
<keyword evidence="5" id="KW-0407">Ion channel</keyword>
<dbReference type="PANTHER" id="PTHR30221">
    <property type="entry name" value="SMALL-CONDUCTANCE MECHANOSENSITIVE CHANNEL"/>
    <property type="match status" value="1"/>
</dbReference>
<keyword evidence="5" id="KW-1003">Cell membrane</keyword>
<evidence type="ECO:0000256" key="4">
    <source>
        <dbReference type="ARBA" id="ARBA00023136"/>
    </source>
</evidence>
<dbReference type="Proteomes" id="UP001065322">
    <property type="component" value="Chromosome"/>
</dbReference>
<dbReference type="InterPro" id="IPR023408">
    <property type="entry name" value="MscS_beta-dom_sf"/>
</dbReference>
<dbReference type="Gene3D" id="2.30.30.60">
    <property type="match status" value="1"/>
</dbReference>
<accession>A0ABY6A5W6</accession>
<dbReference type="InterPro" id="IPR045275">
    <property type="entry name" value="MscS_archaea/bacteria_type"/>
</dbReference>
<feature type="transmembrane region" description="Helical" evidence="5">
    <location>
        <begin position="56"/>
        <end position="82"/>
    </location>
</feature>
<sequence>MNETNGLVDGLLSIAGIFNLYAIFWLIIGGFALWAAAQGLNNLSQRLMGKIPARRFLILQISTLLTFALYIFGTVGLFIAVLQPPKELLFAAAGSVAVALGFALKDIAASLVAGILLLFDRPFRVGDRVSFGDTYGEIVSIGLRTVRLVTLDDNLVTIPNSRFITDVVASGNAGELDMMVVTDFHLALDANLAEAQKLIEEVVVTSRYAYLKKPVAFTLEEVEIAHALAIRLRVKAYVLDVRYEKAFQSDIVQRGTALLAMHNIARPKPLLAV</sequence>
<evidence type="ECO:0000256" key="2">
    <source>
        <dbReference type="ARBA" id="ARBA00022692"/>
    </source>
</evidence>
<comment type="subunit">
    <text evidence="5">Homoheptamer.</text>
</comment>
<feature type="transmembrane region" description="Helical" evidence="5">
    <location>
        <begin position="12"/>
        <end position="35"/>
    </location>
</feature>
<dbReference type="EMBL" id="CP054475">
    <property type="protein sequence ID" value="UXD86278.1"/>
    <property type="molecule type" value="Genomic_DNA"/>
</dbReference>
<keyword evidence="3 5" id="KW-1133">Transmembrane helix</keyword>
<organism evidence="7 8">
    <name type="scientific">Thalassolituus hydrocarboniclasticus</name>
    <dbReference type="NCBI Taxonomy" id="2742796"/>
    <lineage>
        <taxon>Bacteria</taxon>
        <taxon>Pseudomonadati</taxon>
        <taxon>Pseudomonadota</taxon>
        <taxon>Gammaproteobacteria</taxon>
        <taxon>Oceanospirillales</taxon>
        <taxon>Oceanospirillaceae</taxon>
        <taxon>Thalassolituus</taxon>
    </lineage>
</organism>
<dbReference type="Pfam" id="PF00924">
    <property type="entry name" value="MS_channel_2nd"/>
    <property type="match status" value="1"/>
</dbReference>
<evidence type="ECO:0000256" key="5">
    <source>
        <dbReference type="RuleBase" id="RU369025"/>
    </source>
</evidence>
<dbReference type="SUPFAM" id="SSF50182">
    <property type="entry name" value="Sm-like ribonucleoproteins"/>
    <property type="match status" value="1"/>
</dbReference>
<feature type="transmembrane region" description="Helical" evidence="5">
    <location>
        <begin position="88"/>
        <end position="119"/>
    </location>
</feature>
<dbReference type="InterPro" id="IPR010920">
    <property type="entry name" value="LSM_dom_sf"/>
</dbReference>
<keyword evidence="5" id="KW-0997">Cell inner membrane</keyword>
<reference evidence="8" key="1">
    <citation type="submission" date="2020-06" db="EMBL/GenBank/DDBJ databases">
        <title>Thalassolituus marinus alknpb1M-1, a hydrocarbon-degrading bacterium isolated from the deep-sea overlying water using an in-situ strategy from the South China Sea basin.</title>
        <authorList>
            <person name="Dong C."/>
            <person name="Chen Y."/>
            <person name="Shao Z."/>
        </authorList>
    </citation>
    <scope>NUCLEOTIDE SEQUENCE [LARGE SCALE GENOMIC DNA]</scope>
    <source>
        <strain evidence="8">alknpb1M-1</strain>
    </source>
</reference>
<evidence type="ECO:0000313" key="7">
    <source>
        <dbReference type="EMBL" id="UXD86278.1"/>
    </source>
</evidence>
<comment type="caution">
    <text evidence="5">Lacks conserved residue(s) required for the propagation of feature annotation.</text>
</comment>
<evidence type="ECO:0000256" key="1">
    <source>
        <dbReference type="ARBA" id="ARBA00004370"/>
    </source>
</evidence>
<comment type="similarity">
    <text evidence="5">Belongs to the MscS (TC 1.A.23) family.</text>
</comment>
<proteinExistence type="inferred from homology"/>
<name>A0ABY6A5W6_9GAMM</name>
<evidence type="ECO:0000313" key="8">
    <source>
        <dbReference type="Proteomes" id="UP001065322"/>
    </source>
</evidence>
<dbReference type="RefSeq" id="WP_260998254.1">
    <property type="nucleotide sequence ID" value="NZ_CP054475.1"/>
</dbReference>
<dbReference type="PANTHER" id="PTHR30221:SF1">
    <property type="entry name" value="SMALL-CONDUCTANCE MECHANOSENSITIVE CHANNEL"/>
    <property type="match status" value="1"/>
</dbReference>
<comment type="function">
    <text evidence="5">Mechanosensitive channel that participates in the regulation of osmotic pressure changes within the cell, opening in response to stretch forces in the membrane lipid bilayer, without the need for other proteins. Contributes to normal resistance to hypoosmotic shock. Forms an ion channel of 1.0 nanosiemens conductance with a slight preference for anions.</text>
</comment>
<comment type="subcellular location">
    <subcellularLocation>
        <location evidence="5">Cell inner membrane</location>
        <topology evidence="5">Multi-pass membrane protein</topology>
    </subcellularLocation>
    <subcellularLocation>
        <location evidence="1">Membrane</location>
    </subcellularLocation>
</comment>
<feature type="domain" description="Mechanosensitive ion channel MscS" evidence="6">
    <location>
        <begin position="106"/>
        <end position="168"/>
    </location>
</feature>
<gene>
    <name evidence="7" type="ORF">HUF19_01910</name>
</gene>
<evidence type="ECO:0000256" key="3">
    <source>
        <dbReference type="ARBA" id="ARBA00022989"/>
    </source>
</evidence>
<keyword evidence="5" id="KW-0813">Transport</keyword>